<accession>A0ABY6RVW6</accession>
<proteinExistence type="predicted"/>
<sequence>MIWCISWAYCLDCGHQVGRICRRWS</sequence>
<name>A0ABY6RVW6_PODCO</name>
<reference evidence="1" key="1">
    <citation type="submission" date="2018-02" db="EMBL/GenBank/DDBJ databases">
        <authorList>
            <person name="Silar P."/>
        </authorList>
    </citation>
    <scope>NUCLEOTIDE SEQUENCE [LARGE SCALE GENOMIC DNA]</scope>
    <source>
        <strain evidence="1">T</strain>
    </source>
</reference>
<protein>
    <submittedName>
        <fullName evidence="1">Uncharacterized protein</fullName>
    </submittedName>
</protein>
<organism evidence="1 2">
    <name type="scientific">Podospora comata</name>
    <dbReference type="NCBI Taxonomy" id="48703"/>
    <lineage>
        <taxon>Eukaryota</taxon>
        <taxon>Fungi</taxon>
        <taxon>Dikarya</taxon>
        <taxon>Ascomycota</taxon>
        <taxon>Pezizomycotina</taxon>
        <taxon>Sordariomycetes</taxon>
        <taxon>Sordariomycetidae</taxon>
        <taxon>Sordariales</taxon>
        <taxon>Podosporaceae</taxon>
        <taxon>Podospora</taxon>
    </lineage>
</organism>
<evidence type="ECO:0000313" key="2">
    <source>
        <dbReference type="Proteomes" id="UP000280685"/>
    </source>
</evidence>
<keyword evidence="2" id="KW-1185">Reference proteome</keyword>
<gene>
    <name evidence="1" type="ORF">PODCO_109687</name>
</gene>
<dbReference type="EMBL" id="LR026964">
    <property type="protein sequence ID" value="VBB72424.1"/>
    <property type="molecule type" value="Genomic_DNA"/>
</dbReference>
<evidence type="ECO:0000313" key="1">
    <source>
        <dbReference type="EMBL" id="VBB72424.1"/>
    </source>
</evidence>
<dbReference type="Proteomes" id="UP000280685">
    <property type="component" value="Chromosome 1"/>
</dbReference>